<gene>
    <name evidence="1" type="ORF">S01H1_24932</name>
</gene>
<organism evidence="1">
    <name type="scientific">marine sediment metagenome</name>
    <dbReference type="NCBI Taxonomy" id="412755"/>
    <lineage>
        <taxon>unclassified sequences</taxon>
        <taxon>metagenomes</taxon>
        <taxon>ecological metagenomes</taxon>
    </lineage>
</organism>
<sequence>PPHRGTQLLNNIFGSRDVNKSIEIISNGLKAIIKNP</sequence>
<name>X0UDN7_9ZZZZ</name>
<reference evidence="1" key="1">
    <citation type="journal article" date="2014" name="Front. Microbiol.">
        <title>High frequency of phylogenetically diverse reductive dehalogenase-homologous genes in deep subseafloor sedimentary metagenomes.</title>
        <authorList>
            <person name="Kawai M."/>
            <person name="Futagami T."/>
            <person name="Toyoda A."/>
            <person name="Takaki Y."/>
            <person name="Nishi S."/>
            <person name="Hori S."/>
            <person name="Arai W."/>
            <person name="Tsubouchi T."/>
            <person name="Morono Y."/>
            <person name="Uchiyama I."/>
            <person name="Ito T."/>
            <person name="Fujiyama A."/>
            <person name="Inagaki F."/>
            <person name="Takami H."/>
        </authorList>
    </citation>
    <scope>NUCLEOTIDE SEQUENCE</scope>
    <source>
        <strain evidence="1">Expedition CK06-06</strain>
    </source>
</reference>
<protein>
    <submittedName>
        <fullName evidence="1">Uncharacterized protein</fullName>
    </submittedName>
</protein>
<comment type="caution">
    <text evidence="1">The sequence shown here is derived from an EMBL/GenBank/DDBJ whole genome shotgun (WGS) entry which is preliminary data.</text>
</comment>
<proteinExistence type="predicted"/>
<accession>X0UDN7</accession>
<evidence type="ECO:0000313" key="1">
    <source>
        <dbReference type="EMBL" id="GAF86590.1"/>
    </source>
</evidence>
<dbReference type="AlphaFoldDB" id="X0UDN7"/>
<dbReference type="EMBL" id="BARS01015016">
    <property type="protein sequence ID" value="GAF86590.1"/>
    <property type="molecule type" value="Genomic_DNA"/>
</dbReference>
<feature type="non-terminal residue" evidence="1">
    <location>
        <position position="1"/>
    </location>
</feature>